<protein>
    <submittedName>
        <fullName evidence="1">Uncharacterized protein</fullName>
    </submittedName>
</protein>
<reference evidence="1 2" key="1">
    <citation type="submission" date="2018-10" db="EMBL/GenBank/DDBJ databases">
        <title>Improved assembly of the deer mouse Peromyscus maniculatus genome.</title>
        <authorList>
            <person name="Lassance J.-M."/>
            <person name="Hoekstra H.E."/>
        </authorList>
    </citation>
    <scope>NUCLEOTIDE SEQUENCE [LARGE SCALE GENOMIC DNA]</scope>
</reference>
<organism evidence="1 2">
    <name type="scientific">Peromyscus maniculatus bairdii</name>
    <name type="common">Prairie deer mouse</name>
    <dbReference type="NCBI Taxonomy" id="230844"/>
    <lineage>
        <taxon>Eukaryota</taxon>
        <taxon>Metazoa</taxon>
        <taxon>Chordata</taxon>
        <taxon>Craniata</taxon>
        <taxon>Vertebrata</taxon>
        <taxon>Euteleostomi</taxon>
        <taxon>Mammalia</taxon>
        <taxon>Eutheria</taxon>
        <taxon>Euarchontoglires</taxon>
        <taxon>Glires</taxon>
        <taxon>Rodentia</taxon>
        <taxon>Myomorpha</taxon>
        <taxon>Muroidea</taxon>
        <taxon>Cricetidae</taxon>
        <taxon>Neotominae</taxon>
        <taxon>Peromyscus</taxon>
    </lineage>
</organism>
<evidence type="ECO:0000313" key="2">
    <source>
        <dbReference type="Proteomes" id="UP000694547"/>
    </source>
</evidence>
<reference evidence="1" key="3">
    <citation type="submission" date="2025-09" db="UniProtKB">
        <authorList>
            <consortium name="Ensembl"/>
        </authorList>
    </citation>
    <scope>IDENTIFICATION</scope>
</reference>
<evidence type="ECO:0000313" key="1">
    <source>
        <dbReference type="Ensembl" id="ENSPEMP00000031426.1"/>
    </source>
</evidence>
<dbReference type="Ensembl" id="ENSPEMT00000038209.1">
    <property type="protein sequence ID" value="ENSPEMP00000031426.1"/>
    <property type="gene ID" value="ENSPEMG00000026621.1"/>
</dbReference>
<sequence>SCSSLVSVAVTTTLRNNVGSTPIRLTVLGYSRYRGNPPESWDYRCAPPCPSHWVPRLSVTLDGVLLYFPGCSPTRVAIHLNLSAVLPRFPYRNPA</sequence>
<dbReference type="Proteomes" id="UP000694547">
    <property type="component" value="Chromosome 12"/>
</dbReference>
<keyword evidence="2" id="KW-1185">Reference proteome</keyword>
<proteinExistence type="predicted"/>
<name>A0A8C8W1W9_PERMB</name>
<dbReference type="AlphaFoldDB" id="A0A8C8W1W9"/>
<reference evidence="1" key="2">
    <citation type="submission" date="2025-08" db="UniProtKB">
        <authorList>
            <consortium name="Ensembl"/>
        </authorList>
    </citation>
    <scope>IDENTIFICATION</scope>
</reference>
<accession>A0A8C8W1W9</accession>